<keyword evidence="3" id="KW-1185">Reference proteome</keyword>
<feature type="region of interest" description="Disordered" evidence="1">
    <location>
        <begin position="171"/>
        <end position="210"/>
    </location>
</feature>
<evidence type="ECO:0000313" key="3">
    <source>
        <dbReference type="Proteomes" id="UP000007800"/>
    </source>
</evidence>
<dbReference type="RefSeq" id="XP_002788232.1">
    <property type="nucleotide sequence ID" value="XM_002788186.1"/>
</dbReference>
<dbReference type="InParanoid" id="C5K5Z8"/>
<dbReference type="GeneID" id="9059015"/>
<accession>C5K5Z8</accession>
<dbReference type="EMBL" id="GG670840">
    <property type="protein sequence ID" value="EER20028.1"/>
    <property type="molecule type" value="Genomic_DNA"/>
</dbReference>
<sequence>MISRAEQINTLRAENEAKVLAKEELHKKQWQAVRATQARNAFLKDKARQLREASKGAVLESKRHLVREGREEQMKLQQQKQEKWIRDIGLNTSRAKVIRSQRDNARKRMEEEKLRKLENTRIEYENKVQQEESIRARTEALVSAMEKEEMELIQRLQNTQNIQRSAYQELENALGKSSRSPLATGSTLISEDTKGGTREASAPQVKDVTA</sequence>
<proteinExistence type="predicted"/>
<dbReference type="AlphaFoldDB" id="C5K5Z8"/>
<gene>
    <name evidence="2" type="ORF">Pmar_PMAR007289</name>
</gene>
<dbReference type="OMA" id="REANMRK"/>
<reference evidence="2 3" key="1">
    <citation type="submission" date="2008-07" db="EMBL/GenBank/DDBJ databases">
        <authorList>
            <person name="El-Sayed N."/>
            <person name="Caler E."/>
            <person name="Inman J."/>
            <person name="Amedeo P."/>
            <person name="Hass B."/>
            <person name="Wortman J."/>
        </authorList>
    </citation>
    <scope>NUCLEOTIDE SEQUENCE [LARGE SCALE GENOMIC DNA]</scope>
    <source>
        <strain evidence="3">ATCC 50983 / TXsc</strain>
    </source>
</reference>
<dbReference type="PANTHER" id="PTHR37473:SF1">
    <property type="entry name" value="EF-HAND DOMAIN-CONTAINING PROTEIN"/>
    <property type="match status" value="1"/>
</dbReference>
<protein>
    <submittedName>
        <fullName evidence="2">NBP2b protein, putative</fullName>
    </submittedName>
</protein>
<feature type="compositionally biased region" description="Polar residues" evidence="1">
    <location>
        <begin position="175"/>
        <end position="190"/>
    </location>
</feature>
<dbReference type="OrthoDB" id="438330at2759"/>
<dbReference type="Proteomes" id="UP000007800">
    <property type="component" value="Unassembled WGS sequence"/>
</dbReference>
<evidence type="ECO:0000256" key="1">
    <source>
        <dbReference type="SAM" id="MobiDB-lite"/>
    </source>
</evidence>
<organism evidence="3">
    <name type="scientific">Perkinsus marinus (strain ATCC 50983 / TXsc)</name>
    <dbReference type="NCBI Taxonomy" id="423536"/>
    <lineage>
        <taxon>Eukaryota</taxon>
        <taxon>Sar</taxon>
        <taxon>Alveolata</taxon>
        <taxon>Perkinsozoa</taxon>
        <taxon>Perkinsea</taxon>
        <taxon>Perkinsida</taxon>
        <taxon>Perkinsidae</taxon>
        <taxon>Perkinsus</taxon>
    </lineage>
</organism>
<name>C5K5Z8_PERM5</name>
<evidence type="ECO:0000313" key="2">
    <source>
        <dbReference type="EMBL" id="EER20028.1"/>
    </source>
</evidence>
<dbReference type="PANTHER" id="PTHR37473">
    <property type="entry name" value="EF-HAND DOMAIN-CONTAINING PROTEIN"/>
    <property type="match status" value="1"/>
</dbReference>